<sequence>MGWDSAQRQLDRDWYSIGESGGSAVDDAHNPFADYVDHGNELEAKLIGQQQKQAKKMTVYQMQYSRDNELWVSNRLKQSDIVQVAGAEEDDDDMGKNRVHLLVHDLKPPFLEGTLLTRPLDPVKTVVDPTSDLAVFARKGSALVGDLREKRERAKATRDAVNMAGTTLGNVMGVRVEDEDGEALSGS</sequence>
<dbReference type="AlphaFoldDB" id="A0A9W8GUM9"/>
<proteinExistence type="predicted"/>
<accession>A0A9W8GUM9</accession>
<dbReference type="Proteomes" id="UP001140011">
    <property type="component" value="Unassembled WGS sequence"/>
</dbReference>
<dbReference type="OrthoDB" id="10253254at2759"/>
<name>A0A9W8GUM9_9FUNG</name>
<comment type="caution">
    <text evidence="1">The sequence shown here is derived from an EMBL/GenBank/DDBJ whole genome shotgun (WGS) entry which is preliminary data.</text>
</comment>
<reference evidence="1" key="1">
    <citation type="submission" date="2022-07" db="EMBL/GenBank/DDBJ databases">
        <title>Phylogenomic reconstructions and comparative analyses of Kickxellomycotina fungi.</title>
        <authorList>
            <person name="Reynolds N.K."/>
            <person name="Stajich J.E."/>
            <person name="Barry K."/>
            <person name="Grigoriev I.V."/>
            <person name="Crous P."/>
            <person name="Smith M.E."/>
        </authorList>
    </citation>
    <scope>NUCLEOTIDE SEQUENCE</scope>
    <source>
        <strain evidence="1">BCRC 34297</strain>
    </source>
</reference>
<dbReference type="EMBL" id="JANBUH010001257">
    <property type="protein sequence ID" value="KAJ2747806.1"/>
    <property type="molecule type" value="Genomic_DNA"/>
</dbReference>
<organism evidence="1 2">
    <name type="scientific">Coemansia pectinata</name>
    <dbReference type="NCBI Taxonomy" id="1052879"/>
    <lineage>
        <taxon>Eukaryota</taxon>
        <taxon>Fungi</taxon>
        <taxon>Fungi incertae sedis</taxon>
        <taxon>Zoopagomycota</taxon>
        <taxon>Kickxellomycotina</taxon>
        <taxon>Kickxellomycetes</taxon>
        <taxon>Kickxellales</taxon>
        <taxon>Kickxellaceae</taxon>
        <taxon>Coemansia</taxon>
    </lineage>
</organism>
<protein>
    <submittedName>
        <fullName evidence="1">Uncharacterized protein</fullName>
    </submittedName>
</protein>
<evidence type="ECO:0000313" key="2">
    <source>
        <dbReference type="Proteomes" id="UP001140011"/>
    </source>
</evidence>
<feature type="non-terminal residue" evidence="1">
    <location>
        <position position="187"/>
    </location>
</feature>
<gene>
    <name evidence="1" type="ORF">GGI19_006313</name>
</gene>
<evidence type="ECO:0000313" key="1">
    <source>
        <dbReference type="EMBL" id="KAJ2747806.1"/>
    </source>
</evidence>
<keyword evidence="2" id="KW-1185">Reference proteome</keyword>